<dbReference type="InterPro" id="IPR007219">
    <property type="entry name" value="XnlR_reg_dom"/>
</dbReference>
<dbReference type="PANTHER" id="PTHR31001:SF87">
    <property type="entry name" value="COL-21"/>
    <property type="match status" value="1"/>
</dbReference>
<dbReference type="InterPro" id="IPR001138">
    <property type="entry name" value="Zn2Cys6_DnaBD"/>
</dbReference>
<feature type="domain" description="Zn(2)-C6 fungal-type" evidence="8">
    <location>
        <begin position="12"/>
        <end position="43"/>
    </location>
</feature>
<evidence type="ECO:0000313" key="9">
    <source>
        <dbReference type="EMBL" id="OQE12300.1"/>
    </source>
</evidence>
<keyword evidence="3" id="KW-0805">Transcription regulation</keyword>
<dbReference type="SMART" id="SM00066">
    <property type="entry name" value="GAL4"/>
    <property type="match status" value="1"/>
</dbReference>
<gene>
    <name evidence="9" type="ORF">PENVUL_c001G10144</name>
</gene>
<evidence type="ECO:0000256" key="1">
    <source>
        <dbReference type="ARBA" id="ARBA00004123"/>
    </source>
</evidence>
<dbReference type="SUPFAM" id="SSF57701">
    <property type="entry name" value="Zn2/Cys6 DNA-binding domain"/>
    <property type="match status" value="1"/>
</dbReference>
<dbReference type="Gene3D" id="4.10.240.10">
    <property type="entry name" value="Zn(2)-C6 fungal-type DNA-binding domain"/>
    <property type="match status" value="1"/>
</dbReference>
<organism evidence="9 10">
    <name type="scientific">Penicillium vulpinum</name>
    <dbReference type="NCBI Taxonomy" id="29845"/>
    <lineage>
        <taxon>Eukaryota</taxon>
        <taxon>Fungi</taxon>
        <taxon>Dikarya</taxon>
        <taxon>Ascomycota</taxon>
        <taxon>Pezizomycotina</taxon>
        <taxon>Eurotiomycetes</taxon>
        <taxon>Eurotiomycetidae</taxon>
        <taxon>Eurotiales</taxon>
        <taxon>Aspergillaceae</taxon>
        <taxon>Penicillium</taxon>
    </lineage>
</organism>
<proteinExistence type="predicted"/>
<dbReference type="AlphaFoldDB" id="A0A1V6SET5"/>
<dbReference type="GO" id="GO:0003677">
    <property type="term" value="F:DNA binding"/>
    <property type="evidence" value="ECO:0007669"/>
    <property type="project" value="UniProtKB-KW"/>
</dbReference>
<evidence type="ECO:0000259" key="8">
    <source>
        <dbReference type="PROSITE" id="PS50048"/>
    </source>
</evidence>
<evidence type="ECO:0000313" key="10">
    <source>
        <dbReference type="Proteomes" id="UP000191518"/>
    </source>
</evidence>
<dbReference type="PROSITE" id="PS50048">
    <property type="entry name" value="ZN2_CY6_FUNGAL_2"/>
    <property type="match status" value="1"/>
</dbReference>
<dbReference type="GO" id="GO:0008270">
    <property type="term" value="F:zinc ion binding"/>
    <property type="evidence" value="ECO:0007669"/>
    <property type="project" value="InterPro"/>
</dbReference>
<dbReference type="Proteomes" id="UP000191518">
    <property type="component" value="Unassembled WGS sequence"/>
</dbReference>
<keyword evidence="5" id="KW-0804">Transcription</keyword>
<dbReference type="InterPro" id="IPR036864">
    <property type="entry name" value="Zn2-C6_fun-type_DNA-bd_sf"/>
</dbReference>
<sequence>MMQPSRKRKVSSCIPCYTRKQKCNRQYPCNHCTRRRRPEDCAYYPSEDTQPPSNPLLQTRNRHNEYDQRSPQNRNVNLFSFDTISELENMRSPTCSAMPSSLTDVFGYSEDSQSNTIALVRMVDRWDGEDQNRNRQAPSSQYDSEIHQSLDKIPDRPILDFLVKYFVREVNWMDQLVHLPWILDEYQRWRIVETPSSLFEIEFAVLILRICSYTSEYLPSPSCTIERIRDISLADIRHSCDEAANSLAEICLRLNPKGSLLRVQHLVFVGLKAKCQGFMKDFRDALRSAIEVAQRIGADQDVSPDISDMSELEKETRRRIFCNLYIWDSYLSRQLDRIPTIPSGIEPENMPRMHLGSDINEAHGLEEFTERILQVRLANFWRSMGPTLGSTYDMILAQERYESFCGNFLTTLPLAFALQPNKQWDERLPMLAKQREILFISIFESLCYNFRPAILLDASHLPEYKQILLSLQRKALAVAALNVLQGVSRLHSLIGGSQTRYTGIIQPTFEAAVLLVSLCMDQSFLGDVENRSSRITKMDPLSAGMVNLTWADCMDAIRDALKLLKMLSEVSNMADVGAQSLGKLIGKVAKKPTSASRMENPSKPDDGAFSQIGGGSAEIHLPEYSESDPAVSLAEIASMAAFDVDMNINWDALASNI</sequence>
<dbReference type="EMBL" id="MDYP01000001">
    <property type="protein sequence ID" value="OQE12300.1"/>
    <property type="molecule type" value="Genomic_DNA"/>
</dbReference>
<reference evidence="10" key="1">
    <citation type="journal article" date="2017" name="Nat. Microbiol.">
        <title>Global analysis of biosynthetic gene clusters reveals vast potential of secondary metabolite production in Penicillium species.</title>
        <authorList>
            <person name="Nielsen J.C."/>
            <person name="Grijseels S."/>
            <person name="Prigent S."/>
            <person name="Ji B."/>
            <person name="Dainat J."/>
            <person name="Nielsen K.F."/>
            <person name="Frisvad J.C."/>
            <person name="Workman M."/>
            <person name="Nielsen J."/>
        </authorList>
    </citation>
    <scope>NUCLEOTIDE SEQUENCE [LARGE SCALE GENOMIC DNA]</scope>
    <source>
        <strain evidence="10">IBT 29486</strain>
    </source>
</reference>
<dbReference type="GO" id="GO:0006351">
    <property type="term" value="P:DNA-templated transcription"/>
    <property type="evidence" value="ECO:0007669"/>
    <property type="project" value="InterPro"/>
</dbReference>
<evidence type="ECO:0000256" key="7">
    <source>
        <dbReference type="SAM" id="MobiDB-lite"/>
    </source>
</evidence>
<protein>
    <recommendedName>
        <fullName evidence="8">Zn(2)-C6 fungal-type domain-containing protein</fullName>
    </recommendedName>
</protein>
<keyword evidence="10" id="KW-1185">Reference proteome</keyword>
<dbReference type="PANTHER" id="PTHR31001">
    <property type="entry name" value="UNCHARACTERIZED TRANSCRIPTIONAL REGULATORY PROTEIN"/>
    <property type="match status" value="1"/>
</dbReference>
<name>A0A1V6SET5_9EURO</name>
<comment type="subcellular location">
    <subcellularLocation>
        <location evidence="1">Nucleus</location>
    </subcellularLocation>
</comment>
<feature type="region of interest" description="Disordered" evidence="7">
    <location>
        <begin position="592"/>
        <end position="612"/>
    </location>
</feature>
<evidence type="ECO:0000256" key="6">
    <source>
        <dbReference type="ARBA" id="ARBA00023242"/>
    </source>
</evidence>
<dbReference type="CDD" id="cd12148">
    <property type="entry name" value="fungal_TF_MHR"/>
    <property type="match status" value="1"/>
</dbReference>
<evidence type="ECO:0000256" key="2">
    <source>
        <dbReference type="ARBA" id="ARBA00022723"/>
    </source>
</evidence>
<dbReference type="STRING" id="29845.A0A1V6SET5"/>
<keyword evidence="6" id="KW-0539">Nucleus</keyword>
<dbReference type="GO" id="GO:0000981">
    <property type="term" value="F:DNA-binding transcription factor activity, RNA polymerase II-specific"/>
    <property type="evidence" value="ECO:0007669"/>
    <property type="project" value="InterPro"/>
</dbReference>
<evidence type="ECO:0000256" key="4">
    <source>
        <dbReference type="ARBA" id="ARBA00023125"/>
    </source>
</evidence>
<dbReference type="InterPro" id="IPR050613">
    <property type="entry name" value="Sec_Metabolite_Reg"/>
</dbReference>
<dbReference type="GO" id="GO:0005634">
    <property type="term" value="C:nucleus"/>
    <property type="evidence" value="ECO:0007669"/>
    <property type="project" value="UniProtKB-SubCell"/>
</dbReference>
<keyword evidence="2" id="KW-0479">Metal-binding</keyword>
<comment type="caution">
    <text evidence="9">The sequence shown here is derived from an EMBL/GenBank/DDBJ whole genome shotgun (WGS) entry which is preliminary data.</text>
</comment>
<dbReference type="Pfam" id="PF04082">
    <property type="entry name" value="Fungal_trans"/>
    <property type="match status" value="1"/>
</dbReference>
<accession>A0A1V6SET5</accession>
<evidence type="ECO:0000256" key="3">
    <source>
        <dbReference type="ARBA" id="ARBA00023015"/>
    </source>
</evidence>
<evidence type="ECO:0000256" key="5">
    <source>
        <dbReference type="ARBA" id="ARBA00023163"/>
    </source>
</evidence>
<keyword evidence="4" id="KW-0238">DNA-binding</keyword>